<feature type="non-terminal residue" evidence="2">
    <location>
        <position position="1"/>
    </location>
</feature>
<sequence>SQYFIVRKYENINLRRKAIVSINTSVHMENSFIRKLGGSTAAMLPIVICCCIFNAILTNDFHISLTLTPRMFILRMRTIRRSEGNLKIPIQVADLRVISECITNEIP</sequence>
<organism evidence="2 3">
    <name type="scientific">Diploptera punctata</name>
    <name type="common">Pacific beetle cockroach</name>
    <dbReference type="NCBI Taxonomy" id="6984"/>
    <lineage>
        <taxon>Eukaryota</taxon>
        <taxon>Metazoa</taxon>
        <taxon>Ecdysozoa</taxon>
        <taxon>Arthropoda</taxon>
        <taxon>Hexapoda</taxon>
        <taxon>Insecta</taxon>
        <taxon>Pterygota</taxon>
        <taxon>Neoptera</taxon>
        <taxon>Polyneoptera</taxon>
        <taxon>Dictyoptera</taxon>
        <taxon>Blattodea</taxon>
        <taxon>Blaberoidea</taxon>
        <taxon>Blaberidae</taxon>
        <taxon>Diplopterinae</taxon>
        <taxon>Diploptera</taxon>
    </lineage>
</organism>
<gene>
    <name evidence="2" type="ORF">L9F63_016986</name>
</gene>
<keyword evidence="3" id="KW-1185">Reference proteome</keyword>
<reference evidence="2" key="2">
    <citation type="submission" date="2023-05" db="EMBL/GenBank/DDBJ databases">
        <authorList>
            <person name="Fouks B."/>
        </authorList>
    </citation>
    <scope>NUCLEOTIDE SEQUENCE</scope>
    <source>
        <strain evidence="2">Stay&amp;Tobe</strain>
        <tissue evidence="2">Testes</tissue>
    </source>
</reference>
<feature type="transmembrane region" description="Helical" evidence="1">
    <location>
        <begin position="42"/>
        <end position="67"/>
    </location>
</feature>
<dbReference type="EMBL" id="JASPKZ010004588">
    <property type="protein sequence ID" value="KAJ9589887.1"/>
    <property type="molecule type" value="Genomic_DNA"/>
</dbReference>
<evidence type="ECO:0000313" key="3">
    <source>
        <dbReference type="Proteomes" id="UP001233999"/>
    </source>
</evidence>
<keyword evidence="1" id="KW-1133">Transmembrane helix</keyword>
<comment type="caution">
    <text evidence="2">The sequence shown here is derived from an EMBL/GenBank/DDBJ whole genome shotgun (WGS) entry which is preliminary data.</text>
</comment>
<dbReference type="AlphaFoldDB" id="A0AAD8EHL2"/>
<accession>A0AAD8EHL2</accession>
<dbReference type="Proteomes" id="UP001233999">
    <property type="component" value="Unassembled WGS sequence"/>
</dbReference>
<reference evidence="2" key="1">
    <citation type="journal article" date="2023" name="IScience">
        <title>Live-bearing cockroach genome reveals convergent evolutionary mechanisms linked to viviparity in insects and beyond.</title>
        <authorList>
            <person name="Fouks B."/>
            <person name="Harrison M.C."/>
            <person name="Mikhailova A.A."/>
            <person name="Marchal E."/>
            <person name="English S."/>
            <person name="Carruthers M."/>
            <person name="Jennings E.C."/>
            <person name="Chiamaka E.L."/>
            <person name="Frigard R.A."/>
            <person name="Pippel M."/>
            <person name="Attardo G.M."/>
            <person name="Benoit J.B."/>
            <person name="Bornberg-Bauer E."/>
            <person name="Tobe S.S."/>
        </authorList>
    </citation>
    <scope>NUCLEOTIDE SEQUENCE</scope>
    <source>
        <strain evidence="2">Stay&amp;Tobe</strain>
    </source>
</reference>
<protein>
    <submittedName>
        <fullName evidence="2">Uncharacterized protein</fullName>
    </submittedName>
</protein>
<evidence type="ECO:0000256" key="1">
    <source>
        <dbReference type="SAM" id="Phobius"/>
    </source>
</evidence>
<keyword evidence="1" id="KW-0812">Transmembrane</keyword>
<feature type="non-terminal residue" evidence="2">
    <location>
        <position position="107"/>
    </location>
</feature>
<evidence type="ECO:0000313" key="2">
    <source>
        <dbReference type="EMBL" id="KAJ9589887.1"/>
    </source>
</evidence>
<keyword evidence="1" id="KW-0472">Membrane</keyword>
<proteinExistence type="predicted"/>
<name>A0AAD8EHL2_DIPPU</name>